<feature type="region of interest" description="Disordered" evidence="7">
    <location>
        <begin position="460"/>
        <end position="480"/>
    </location>
</feature>
<dbReference type="RefSeq" id="XP_002784156.1">
    <property type="nucleotide sequence ID" value="XM_002784110.1"/>
</dbReference>
<evidence type="ECO:0000256" key="2">
    <source>
        <dbReference type="ARBA" id="ARBA00022679"/>
    </source>
</evidence>
<organism evidence="10">
    <name type="scientific">Perkinsus marinus (strain ATCC 50983 / TXsc)</name>
    <dbReference type="NCBI Taxonomy" id="423536"/>
    <lineage>
        <taxon>Eukaryota</taxon>
        <taxon>Sar</taxon>
        <taxon>Alveolata</taxon>
        <taxon>Perkinsozoa</taxon>
        <taxon>Perkinsea</taxon>
        <taxon>Perkinsida</taxon>
        <taxon>Perkinsidae</taxon>
        <taxon>Perkinsus</taxon>
    </lineage>
</organism>
<dbReference type="OMA" id="HIHRAGV"/>
<keyword evidence="10" id="KW-1185">Reference proteome</keyword>
<evidence type="ECO:0000256" key="4">
    <source>
        <dbReference type="ARBA" id="ARBA00022777"/>
    </source>
</evidence>
<dbReference type="Pfam" id="PF00069">
    <property type="entry name" value="Pkinase"/>
    <property type="match status" value="1"/>
</dbReference>
<keyword evidence="5 6" id="KW-0067">ATP-binding</keyword>
<evidence type="ECO:0000256" key="3">
    <source>
        <dbReference type="ARBA" id="ARBA00022741"/>
    </source>
</evidence>
<feature type="region of interest" description="Disordered" evidence="7">
    <location>
        <begin position="20"/>
        <end position="40"/>
    </location>
</feature>
<keyword evidence="3 6" id="KW-0547">Nucleotide-binding</keyword>
<dbReference type="Proteomes" id="UP000007800">
    <property type="component" value="Unassembled WGS sequence"/>
</dbReference>
<name>C5KH90_PERM5</name>
<keyword evidence="1" id="KW-0723">Serine/threonine-protein kinase</keyword>
<evidence type="ECO:0000256" key="7">
    <source>
        <dbReference type="SAM" id="MobiDB-lite"/>
    </source>
</evidence>
<evidence type="ECO:0000313" key="10">
    <source>
        <dbReference type="Proteomes" id="UP000007800"/>
    </source>
</evidence>
<keyword evidence="2" id="KW-0808">Transferase</keyword>
<protein>
    <submittedName>
        <fullName evidence="9">Serine/threonine-protein kinase, putative</fullName>
    </submittedName>
</protein>
<dbReference type="GO" id="GO:0004674">
    <property type="term" value="F:protein serine/threonine kinase activity"/>
    <property type="evidence" value="ECO:0007669"/>
    <property type="project" value="UniProtKB-KW"/>
</dbReference>
<evidence type="ECO:0000256" key="1">
    <source>
        <dbReference type="ARBA" id="ARBA00022527"/>
    </source>
</evidence>
<dbReference type="GeneID" id="9060864"/>
<dbReference type="AlphaFoldDB" id="C5KH90"/>
<gene>
    <name evidence="9" type="ORF">Pmar_PMAR003410</name>
</gene>
<dbReference type="InParanoid" id="C5KH90"/>
<dbReference type="GO" id="GO:0005524">
    <property type="term" value="F:ATP binding"/>
    <property type="evidence" value="ECO:0007669"/>
    <property type="project" value="UniProtKB-UniRule"/>
</dbReference>
<dbReference type="InterPro" id="IPR050205">
    <property type="entry name" value="CDPK_Ser/Thr_kinases"/>
</dbReference>
<dbReference type="InterPro" id="IPR017441">
    <property type="entry name" value="Protein_kinase_ATP_BS"/>
</dbReference>
<sequence length="480" mass="53580">MPYTGSCHCLSGLFSLLSPKTAKSKKSRQPTERSGRPRVTLRQLRGQVKEPAVAESFFSDGGGRHNDPRVHQGRRITTDFEIGELLGKGFSGSVYVARRKATGERFAAKCIKKKSLAEKDASDLLYSEATAMLQIEPHPNVCRLYEVYEDSDSVWMVLELIDGGEGDLHAWLQRRRKVVTSEQAAEILAQVWRAVQHIHRAGVVHRDLKLEHFIFAKNGVLKLIDFGFANTQGRVCGTHPYVAPEVYVDACDSKTDMWSIGIIALLFTKCYVDPVIRGIIFEPLKGRTTRQESRTRALRLANAVATCRPEVFDCPGGGSVPSDFIRDLVAERPSGRLSSDGTPYWIADQVHPETDRFSTVDTLNGCEVMLLLAELDVGTAPSGLRMEAERLYCDNDVNATFVDFYAQQLPALLDGRRSRDRHQLEHLYDRVGARMNSKRRTVRALVDMACEASASTRVSSSRYSGSSLNSTAGRKTRFYQ</sequence>
<evidence type="ECO:0000256" key="5">
    <source>
        <dbReference type="ARBA" id="ARBA00022840"/>
    </source>
</evidence>
<evidence type="ECO:0000259" key="8">
    <source>
        <dbReference type="PROSITE" id="PS50011"/>
    </source>
</evidence>
<evidence type="ECO:0000256" key="6">
    <source>
        <dbReference type="PROSITE-ProRule" id="PRU10141"/>
    </source>
</evidence>
<feature type="compositionally biased region" description="Low complexity" evidence="7">
    <location>
        <begin position="460"/>
        <end position="470"/>
    </location>
</feature>
<accession>C5KH90</accession>
<dbReference type="OrthoDB" id="6513151at2759"/>
<dbReference type="InterPro" id="IPR000719">
    <property type="entry name" value="Prot_kinase_dom"/>
</dbReference>
<dbReference type="InterPro" id="IPR011009">
    <property type="entry name" value="Kinase-like_dom_sf"/>
</dbReference>
<dbReference type="Gene3D" id="1.10.510.10">
    <property type="entry name" value="Transferase(Phosphotransferase) domain 1"/>
    <property type="match status" value="1"/>
</dbReference>
<dbReference type="FunFam" id="3.30.200.20:FF:000042">
    <property type="entry name" value="Aurora kinase A"/>
    <property type="match status" value="1"/>
</dbReference>
<dbReference type="PROSITE" id="PS00107">
    <property type="entry name" value="PROTEIN_KINASE_ATP"/>
    <property type="match status" value="1"/>
</dbReference>
<feature type="domain" description="Protein kinase" evidence="8">
    <location>
        <begin position="80"/>
        <end position="354"/>
    </location>
</feature>
<dbReference type="SUPFAM" id="SSF56112">
    <property type="entry name" value="Protein kinase-like (PK-like)"/>
    <property type="match status" value="1"/>
</dbReference>
<reference evidence="9 10" key="1">
    <citation type="submission" date="2008-07" db="EMBL/GenBank/DDBJ databases">
        <authorList>
            <person name="El-Sayed N."/>
            <person name="Caler E."/>
            <person name="Inman J."/>
            <person name="Amedeo P."/>
            <person name="Hass B."/>
            <person name="Wortman J."/>
        </authorList>
    </citation>
    <scope>NUCLEOTIDE SEQUENCE [LARGE SCALE GENOMIC DNA]</scope>
    <source>
        <strain evidence="10">ATCC 50983 / TXsc</strain>
    </source>
</reference>
<dbReference type="PROSITE" id="PS50011">
    <property type="entry name" value="PROTEIN_KINASE_DOM"/>
    <property type="match status" value="1"/>
</dbReference>
<keyword evidence="4 9" id="KW-0418">Kinase</keyword>
<evidence type="ECO:0000313" key="9">
    <source>
        <dbReference type="EMBL" id="EER15952.1"/>
    </source>
</evidence>
<proteinExistence type="predicted"/>
<dbReference type="EMBL" id="GG673069">
    <property type="protein sequence ID" value="EER15952.1"/>
    <property type="molecule type" value="Genomic_DNA"/>
</dbReference>
<dbReference type="PANTHER" id="PTHR24349">
    <property type="entry name" value="SERINE/THREONINE-PROTEIN KINASE"/>
    <property type="match status" value="1"/>
</dbReference>
<feature type="binding site" evidence="6">
    <location>
        <position position="113"/>
    </location>
    <ligand>
        <name>ATP</name>
        <dbReference type="ChEBI" id="CHEBI:30616"/>
    </ligand>
</feature>